<dbReference type="InterPro" id="IPR025323">
    <property type="entry name" value="DUF4229"/>
</dbReference>
<dbReference type="Pfam" id="PF14012">
    <property type="entry name" value="DUF4229"/>
    <property type="match status" value="1"/>
</dbReference>
<organism evidence="1 2">
    <name type="scientific">Arthrobacter psychrochitiniphilus</name>
    <dbReference type="NCBI Taxonomy" id="291045"/>
    <lineage>
        <taxon>Bacteria</taxon>
        <taxon>Bacillati</taxon>
        <taxon>Actinomycetota</taxon>
        <taxon>Actinomycetes</taxon>
        <taxon>Micrococcales</taxon>
        <taxon>Micrococcaceae</taxon>
        <taxon>Arthrobacter</taxon>
    </lineage>
</organism>
<name>A0A2V3DTB8_9MICC</name>
<evidence type="ECO:0000313" key="1">
    <source>
        <dbReference type="EMBL" id="PXA66184.1"/>
    </source>
</evidence>
<keyword evidence="2" id="KW-1185">Reference proteome</keyword>
<reference evidence="1 2" key="1">
    <citation type="submission" date="2018-05" db="EMBL/GenBank/DDBJ databases">
        <title>Genetic diversity of glacier-inhabiting Cryobacterium bacteria in China and description of Cryobacterium mengkeensis sp. nov. and Arthrobacter glacialis sp. nov.</title>
        <authorList>
            <person name="Liu Q."/>
            <person name="Xin Y.-H."/>
        </authorList>
    </citation>
    <scope>NUCLEOTIDE SEQUENCE [LARGE SCALE GENOMIC DNA]</scope>
    <source>
        <strain evidence="1 2">GP3</strain>
    </source>
</reference>
<dbReference type="RefSeq" id="WP_110105377.1">
    <property type="nucleotide sequence ID" value="NZ_JACBZZ010000001.1"/>
</dbReference>
<dbReference type="OrthoDB" id="3268622at2"/>
<dbReference type="EMBL" id="QHLZ01000003">
    <property type="protein sequence ID" value="PXA66184.1"/>
    <property type="molecule type" value="Genomic_DNA"/>
</dbReference>
<comment type="caution">
    <text evidence="1">The sequence shown here is derived from an EMBL/GenBank/DDBJ whole genome shotgun (WGS) entry which is preliminary data.</text>
</comment>
<protein>
    <submittedName>
        <fullName evidence="1">DUF4229 domain-containing protein</fullName>
    </submittedName>
</protein>
<sequence length="114" mass="12125">MAFIKYSLIRGVLFLAFFLIAYMALNFTPLTAALIAALCAFVVSFFFLRKQRDGATAIVAKTFAPNATTSQSAGAMADADAEDALIDENPDIWIDADRKSGTATLDKPAGAEPA</sequence>
<accession>A0A2V3DTB8</accession>
<proteinExistence type="predicted"/>
<dbReference type="Proteomes" id="UP000246303">
    <property type="component" value="Unassembled WGS sequence"/>
</dbReference>
<evidence type="ECO:0000313" key="2">
    <source>
        <dbReference type="Proteomes" id="UP000246303"/>
    </source>
</evidence>
<dbReference type="AlphaFoldDB" id="A0A2V3DTB8"/>
<gene>
    <name evidence="1" type="ORF">CVS29_05605</name>
</gene>